<reference evidence="2" key="1">
    <citation type="journal article" date="2023" name="Mol. Phylogenet. Evol.">
        <title>Genome-scale phylogeny and comparative genomics of the fungal order Sordariales.</title>
        <authorList>
            <person name="Hensen N."/>
            <person name="Bonometti L."/>
            <person name="Westerberg I."/>
            <person name="Brannstrom I.O."/>
            <person name="Guillou S."/>
            <person name="Cros-Aarteil S."/>
            <person name="Calhoun S."/>
            <person name="Haridas S."/>
            <person name="Kuo A."/>
            <person name="Mondo S."/>
            <person name="Pangilinan J."/>
            <person name="Riley R."/>
            <person name="LaButti K."/>
            <person name="Andreopoulos B."/>
            <person name="Lipzen A."/>
            <person name="Chen C."/>
            <person name="Yan M."/>
            <person name="Daum C."/>
            <person name="Ng V."/>
            <person name="Clum A."/>
            <person name="Steindorff A."/>
            <person name="Ohm R.A."/>
            <person name="Martin F."/>
            <person name="Silar P."/>
            <person name="Natvig D.O."/>
            <person name="Lalanne C."/>
            <person name="Gautier V."/>
            <person name="Ament-Velasquez S.L."/>
            <person name="Kruys A."/>
            <person name="Hutchinson M.I."/>
            <person name="Powell A.J."/>
            <person name="Barry K."/>
            <person name="Miller A.N."/>
            <person name="Grigoriev I.V."/>
            <person name="Debuchy R."/>
            <person name="Gladieux P."/>
            <person name="Hiltunen Thoren M."/>
            <person name="Johannesson H."/>
        </authorList>
    </citation>
    <scope>NUCLEOTIDE SEQUENCE</scope>
    <source>
        <strain evidence="2">PSN243</strain>
    </source>
</reference>
<keyword evidence="3" id="KW-1185">Reference proteome</keyword>
<sequence>MAVSTAYEYCPLTPGQFRILHVFPGADDEPLRGDLRIETFDDGSPESETTPFTALSYVWGTAEKTRVFHTYTGSVAITESLYSFLIRLRHPDTTQPVWADAICINQNDPSEKGDQVALMGRIYSSAERVICDLGTDNQDGDKALDLLDSYWMENIDLGASLFGATDVHTAEQLAELLNLDLPPRRRPHVPAAEHRSLELPPELPISFDYPAGRCVRRFLSRPWFRRLWVVQEFVLGRHVELLCGARRIPWGRLAAGVLRYGRPPWPFNDPENEEESLAHYQYPYLFMALLRIGRSEAYCSMRKALLGPRFDSRNVRADFSLLDSIFLFIQRETGFPRDRYFAMLSLADDAHGVADLVPDYSSPIEDVVCRFGRHMLRSKLDGGMALALAELPDQGAKNGPDTEPFQRRLPSWVPNFLSTAWADKETFIKQQNILFDAAGPTEFYAQFTPLSANEHLLHTIGCRVDVITAVSIHFEGPEPHLLDWQAHYTRLILSTLFFTSHQGPETKSIYAPTGEHTLQAIVRVMIASPPRHFAPEFFDIGFRLLHRDILLVSGTQSTQSAPSVTPPGMGAEKAVECKGAFVGSFWRSWTRKFAVTKHGYFCLLPRAARPTDEIWIIRGCKVPLVLRPSTDRRTIGMYQLVGHGFVHGIMHGEYMSHPHFKPRGVTLY</sequence>
<dbReference type="PANTHER" id="PTHR24148">
    <property type="entry name" value="ANKYRIN REPEAT DOMAIN-CONTAINING PROTEIN 39 HOMOLOG-RELATED"/>
    <property type="match status" value="1"/>
</dbReference>
<evidence type="ECO:0000313" key="3">
    <source>
        <dbReference type="Proteomes" id="UP001321760"/>
    </source>
</evidence>
<evidence type="ECO:0000313" key="2">
    <source>
        <dbReference type="EMBL" id="KAK4442544.1"/>
    </source>
</evidence>
<dbReference type="InterPro" id="IPR010730">
    <property type="entry name" value="HET"/>
</dbReference>
<gene>
    <name evidence="2" type="ORF">QBC34DRAFT_454600</name>
</gene>
<dbReference type="AlphaFoldDB" id="A0AAV9G205"/>
<dbReference type="Pfam" id="PF26639">
    <property type="entry name" value="Het-6_barrel"/>
    <property type="match status" value="1"/>
</dbReference>
<dbReference type="Pfam" id="PF06985">
    <property type="entry name" value="HET"/>
    <property type="match status" value="1"/>
</dbReference>
<dbReference type="Proteomes" id="UP001321760">
    <property type="component" value="Unassembled WGS sequence"/>
</dbReference>
<comment type="caution">
    <text evidence="2">The sequence shown here is derived from an EMBL/GenBank/DDBJ whole genome shotgun (WGS) entry which is preliminary data.</text>
</comment>
<dbReference type="InterPro" id="IPR052895">
    <property type="entry name" value="HetReg/Transcr_Mod"/>
</dbReference>
<feature type="domain" description="Heterokaryon incompatibility" evidence="1">
    <location>
        <begin position="52"/>
        <end position="232"/>
    </location>
</feature>
<evidence type="ECO:0000259" key="1">
    <source>
        <dbReference type="Pfam" id="PF06985"/>
    </source>
</evidence>
<protein>
    <submittedName>
        <fullName evidence="2">Heterokaryon incompatibility protein-domain-containing protein</fullName>
    </submittedName>
</protein>
<proteinExistence type="predicted"/>
<reference evidence="2" key="2">
    <citation type="submission" date="2023-05" db="EMBL/GenBank/DDBJ databases">
        <authorList>
            <consortium name="Lawrence Berkeley National Laboratory"/>
            <person name="Steindorff A."/>
            <person name="Hensen N."/>
            <person name="Bonometti L."/>
            <person name="Westerberg I."/>
            <person name="Brannstrom I.O."/>
            <person name="Guillou S."/>
            <person name="Cros-Aarteil S."/>
            <person name="Calhoun S."/>
            <person name="Haridas S."/>
            <person name="Kuo A."/>
            <person name="Mondo S."/>
            <person name="Pangilinan J."/>
            <person name="Riley R."/>
            <person name="Labutti K."/>
            <person name="Andreopoulos B."/>
            <person name="Lipzen A."/>
            <person name="Chen C."/>
            <person name="Yanf M."/>
            <person name="Daum C."/>
            <person name="Ng V."/>
            <person name="Clum A."/>
            <person name="Ohm R."/>
            <person name="Martin F."/>
            <person name="Silar P."/>
            <person name="Natvig D."/>
            <person name="Lalanne C."/>
            <person name="Gautier V."/>
            <person name="Ament-Velasquez S.L."/>
            <person name="Kruys A."/>
            <person name="Hutchinson M.I."/>
            <person name="Powell A.J."/>
            <person name="Barry K."/>
            <person name="Miller A.N."/>
            <person name="Grigoriev I.V."/>
            <person name="Debuchy R."/>
            <person name="Gladieux P."/>
            <person name="Thoren M.H."/>
            <person name="Johannesson H."/>
        </authorList>
    </citation>
    <scope>NUCLEOTIDE SEQUENCE</scope>
    <source>
        <strain evidence="2">PSN243</strain>
    </source>
</reference>
<organism evidence="2 3">
    <name type="scientific">Podospora aff. communis PSN243</name>
    <dbReference type="NCBI Taxonomy" id="3040156"/>
    <lineage>
        <taxon>Eukaryota</taxon>
        <taxon>Fungi</taxon>
        <taxon>Dikarya</taxon>
        <taxon>Ascomycota</taxon>
        <taxon>Pezizomycotina</taxon>
        <taxon>Sordariomycetes</taxon>
        <taxon>Sordariomycetidae</taxon>
        <taxon>Sordariales</taxon>
        <taxon>Podosporaceae</taxon>
        <taxon>Podospora</taxon>
    </lineage>
</organism>
<dbReference type="PANTHER" id="PTHR24148:SF73">
    <property type="entry name" value="HET DOMAIN PROTEIN (AFU_ORTHOLOGUE AFUA_8G01020)"/>
    <property type="match status" value="1"/>
</dbReference>
<dbReference type="EMBL" id="MU866013">
    <property type="protein sequence ID" value="KAK4442544.1"/>
    <property type="molecule type" value="Genomic_DNA"/>
</dbReference>
<accession>A0AAV9G205</accession>
<name>A0AAV9G205_9PEZI</name>